<dbReference type="PROSITE" id="PS51272">
    <property type="entry name" value="SLH"/>
    <property type="match status" value="3"/>
</dbReference>
<organism evidence="4 5">
    <name type="scientific">Paenibacillus xerothermodurans</name>
    <dbReference type="NCBI Taxonomy" id="1977292"/>
    <lineage>
        <taxon>Bacteria</taxon>
        <taxon>Bacillati</taxon>
        <taxon>Bacillota</taxon>
        <taxon>Bacilli</taxon>
        <taxon>Bacillales</taxon>
        <taxon>Paenibacillaceae</taxon>
        <taxon>Paenibacillus</taxon>
    </lineage>
</organism>
<evidence type="ECO:0000313" key="5">
    <source>
        <dbReference type="Proteomes" id="UP000214746"/>
    </source>
</evidence>
<name>A0A2W1P451_PAEXE</name>
<dbReference type="Proteomes" id="UP000214746">
    <property type="component" value="Unassembled WGS sequence"/>
</dbReference>
<accession>A0A2W1P451</accession>
<evidence type="ECO:0000259" key="3">
    <source>
        <dbReference type="PROSITE" id="PS51272"/>
    </source>
</evidence>
<dbReference type="InterPro" id="IPR001119">
    <property type="entry name" value="SLH_dom"/>
</dbReference>
<evidence type="ECO:0000256" key="1">
    <source>
        <dbReference type="SAM" id="MobiDB-lite"/>
    </source>
</evidence>
<proteinExistence type="predicted"/>
<dbReference type="InterPro" id="IPR032599">
    <property type="entry name" value="YcdB/YcdC_rep_domain"/>
</dbReference>
<dbReference type="EMBL" id="NHRJ02000001">
    <property type="protein sequence ID" value="PZE22502.1"/>
    <property type="molecule type" value="Genomic_DNA"/>
</dbReference>
<keyword evidence="2" id="KW-0732">Signal</keyword>
<sequence>MKKAGITCITTVLLFGSTTPVAAVTPGAVSSLPAASMSVPSKAPAASEEAPPPADTRISREQAIELAKQYVTVPGDYALQGVNYHTDKYGSRGSRGSWHLSFTKQDDKRHYGNISVSVDSDSGQLLSHYIHENDPGKKPVFPPKVDQAQAKQIAWDYIAKLNPDKKEHLTYYKEAGHHNRKPLAGNAQYTFRFARTANNIVFPQNSIHVTVDGEGKINSYNVDWNSAISFVPPDKPISTEQAAEQFKKLAEVRLQYLLPPAGSGTSEPLLSYQMDAFMLDAHTGAALLPSGIPKESVPAMTLVSERPLTEVPKEPLKLTKEQAADLVKQKLPLPADAKLENASYQENIDPRTGTASSQWELSWSTAAGAANNHPNIHASVDSNSGAVLRYTRQDYRPLRSSEGTEPGKEMLSRDQLKDKATEYVKNLLPTYAHELWLQPEADSASMPVMQQMTNIGFNFRRIVNGVYTEYESANINLDRKTGDIVEYHSNVTPTRYPSARPQTITAEQAKETLLSLYDIELQYITVHKGSLNYKGMAMALPVEKYNTMVAAGEIKHDAQAEKPETKLAYNLKPKAQLFEPIYLDAVTGQWKHRDTNAVVQPVTAEPTDIQGHWAEEALRLMLDYQALDVIDGKVQPDGLITRGEMIKMLLTALNGGYYPVGAGLYAERTASFADVAKNSKYFAYIENAIDRKLIDRSSDTFYPEGTLSRAEIADLIVRGLGYRQLSQVEGLFTLKATDVDGIPTKGSIAIVNALSIMSLEGGKFSPNVQVTRAQAATIFYKFLQVRSELQEPAAHPVY</sequence>
<feature type="chain" id="PRO_5039169294" evidence="2">
    <location>
        <begin position="23"/>
        <end position="798"/>
    </location>
</feature>
<feature type="domain" description="SLH" evidence="3">
    <location>
        <begin position="668"/>
        <end position="730"/>
    </location>
</feature>
<gene>
    <name evidence="4" type="ORF">CBW46_001565</name>
</gene>
<dbReference type="Pfam" id="PF16244">
    <property type="entry name" value="DUF4901"/>
    <property type="match status" value="2"/>
</dbReference>
<evidence type="ECO:0000256" key="2">
    <source>
        <dbReference type="SAM" id="SignalP"/>
    </source>
</evidence>
<dbReference type="OrthoDB" id="2473368at2"/>
<evidence type="ECO:0000313" key="4">
    <source>
        <dbReference type="EMBL" id="PZE22502.1"/>
    </source>
</evidence>
<feature type="compositionally biased region" description="Basic and acidic residues" evidence="1">
    <location>
        <begin position="405"/>
        <end position="414"/>
    </location>
</feature>
<dbReference type="RefSeq" id="WP_089198273.1">
    <property type="nucleotide sequence ID" value="NZ_NHRJ02000001.1"/>
</dbReference>
<feature type="domain" description="SLH" evidence="3">
    <location>
        <begin position="601"/>
        <end position="663"/>
    </location>
</feature>
<comment type="caution">
    <text evidence="4">The sequence shown here is derived from an EMBL/GenBank/DDBJ whole genome shotgun (WGS) entry which is preliminary data.</text>
</comment>
<feature type="signal peptide" evidence="2">
    <location>
        <begin position="1"/>
        <end position="22"/>
    </location>
</feature>
<feature type="domain" description="SLH" evidence="3">
    <location>
        <begin position="731"/>
        <end position="793"/>
    </location>
</feature>
<keyword evidence="5" id="KW-1185">Reference proteome</keyword>
<protein>
    <submittedName>
        <fullName evidence="4">S-layer protein</fullName>
    </submittedName>
</protein>
<feature type="region of interest" description="Disordered" evidence="1">
    <location>
        <begin position="394"/>
        <end position="414"/>
    </location>
</feature>
<dbReference type="Pfam" id="PF00395">
    <property type="entry name" value="SLH"/>
    <property type="match status" value="3"/>
</dbReference>
<dbReference type="AlphaFoldDB" id="A0A2W1P451"/>
<reference evidence="4" key="1">
    <citation type="submission" date="2018-06" db="EMBL/GenBank/DDBJ databases">
        <title>Paenibacillus xerothermodurans sp. nov. an extremely dry heat resistant spore forming bacterium isolated from the soil of Cape Canaveral, Florida.</title>
        <authorList>
            <person name="Seuylemezian A."/>
            <person name="Kaur N."/>
            <person name="Patil P."/>
            <person name="Patil P."/>
            <person name="Mayilraj S."/>
            <person name="Vaishampayan P."/>
        </authorList>
    </citation>
    <scope>NUCLEOTIDE SEQUENCE [LARGE SCALE GENOMIC DNA]</scope>
    <source>
        <strain evidence="4">ATCC 27380</strain>
    </source>
</reference>